<keyword evidence="2" id="KW-1185">Reference proteome</keyword>
<reference evidence="1 2" key="2">
    <citation type="journal article" date="2022" name="Mol. Ecol. Resour.">
        <title>The genomes of chicory, endive, great burdock and yacon provide insights into Asteraceae paleo-polyploidization history and plant inulin production.</title>
        <authorList>
            <person name="Fan W."/>
            <person name="Wang S."/>
            <person name="Wang H."/>
            <person name="Wang A."/>
            <person name="Jiang F."/>
            <person name="Liu H."/>
            <person name="Zhao H."/>
            <person name="Xu D."/>
            <person name="Zhang Y."/>
        </authorList>
    </citation>
    <scope>NUCLEOTIDE SEQUENCE [LARGE SCALE GENOMIC DNA]</scope>
    <source>
        <strain evidence="2">cv. Punajuju</strain>
        <tissue evidence="1">Leaves</tissue>
    </source>
</reference>
<organism evidence="1 2">
    <name type="scientific">Cichorium intybus</name>
    <name type="common">Chicory</name>
    <dbReference type="NCBI Taxonomy" id="13427"/>
    <lineage>
        <taxon>Eukaryota</taxon>
        <taxon>Viridiplantae</taxon>
        <taxon>Streptophyta</taxon>
        <taxon>Embryophyta</taxon>
        <taxon>Tracheophyta</taxon>
        <taxon>Spermatophyta</taxon>
        <taxon>Magnoliopsida</taxon>
        <taxon>eudicotyledons</taxon>
        <taxon>Gunneridae</taxon>
        <taxon>Pentapetalae</taxon>
        <taxon>asterids</taxon>
        <taxon>campanulids</taxon>
        <taxon>Asterales</taxon>
        <taxon>Asteraceae</taxon>
        <taxon>Cichorioideae</taxon>
        <taxon>Cichorieae</taxon>
        <taxon>Cichoriinae</taxon>
        <taxon>Cichorium</taxon>
    </lineage>
</organism>
<protein>
    <submittedName>
        <fullName evidence="1">Uncharacterized protein</fullName>
    </submittedName>
</protein>
<evidence type="ECO:0000313" key="2">
    <source>
        <dbReference type="Proteomes" id="UP001055811"/>
    </source>
</evidence>
<sequence length="524" mass="61045">MTKVEEEESEEEEEFRFTNWKNLFLLWFFLRLRSTSQVLPPTSKGIIHQPLKSIVILTSFLKIKMATYYPSSYLSTQQQLDSYQESPCPPIDIMYQNHNSTDASFLELLSTNQQSNPQNLSRDDNHRNLQYQELSLSLGMQITSSMDLPSFQYNYLNPHLQDSSGHDSRPNKMENIDYLSFDRAMNNQIPSGVVARIYNSRYLKPSQELLEEVVNLHEAMKQLKMNKRNNVEKLGVDRFDENSLRIDSKSVPLESVTSSSSELSVSEKQDLQNKIVKLFSLLDEVDRKYREYCQHLRIVEGSLDMVAGCGAARSYTALAHQTISRHFRWLRDGINDQIQVARQRLGDHDDSSERVLPRLRNVEKQLRQQRNLHPLGAMRHSWRPQRGLPEGSVSILRAWLFEHFLNPYPKDSEKIMLARQTGLTRSQIANWFINARVRLWKPMVEDMYKEEFNDQDVNCRSSPKHIPKSDQPSPSEDKEKELQRNMSSMTTLTVQSSDSNPEFVNDLADQYRFDDPQLLPDFVV</sequence>
<proteinExistence type="predicted"/>
<dbReference type="EMBL" id="CM042013">
    <property type="protein sequence ID" value="KAI3736958.1"/>
    <property type="molecule type" value="Genomic_DNA"/>
</dbReference>
<reference evidence="2" key="1">
    <citation type="journal article" date="2022" name="Mol. Ecol. Resour.">
        <title>The genomes of chicory, endive, great burdock and yacon provide insights into Asteraceae palaeo-polyploidization history and plant inulin production.</title>
        <authorList>
            <person name="Fan W."/>
            <person name="Wang S."/>
            <person name="Wang H."/>
            <person name="Wang A."/>
            <person name="Jiang F."/>
            <person name="Liu H."/>
            <person name="Zhao H."/>
            <person name="Xu D."/>
            <person name="Zhang Y."/>
        </authorList>
    </citation>
    <scope>NUCLEOTIDE SEQUENCE [LARGE SCALE GENOMIC DNA]</scope>
    <source>
        <strain evidence="2">cv. Punajuju</strain>
    </source>
</reference>
<accession>A0ACB9CRJ5</accession>
<dbReference type="Proteomes" id="UP001055811">
    <property type="component" value="Linkage Group LG05"/>
</dbReference>
<evidence type="ECO:0000313" key="1">
    <source>
        <dbReference type="EMBL" id="KAI3736958.1"/>
    </source>
</evidence>
<gene>
    <name evidence="1" type="ORF">L2E82_26948</name>
</gene>
<comment type="caution">
    <text evidence="1">The sequence shown here is derived from an EMBL/GenBank/DDBJ whole genome shotgun (WGS) entry which is preliminary data.</text>
</comment>
<name>A0ACB9CRJ5_CICIN</name>